<evidence type="ECO:0000313" key="1">
    <source>
        <dbReference type="EMBL" id="UYV30004.1"/>
    </source>
</evidence>
<dbReference type="RefSeq" id="WP_264400267.1">
    <property type="nucleotide sequence ID" value="NZ_CP062152.1"/>
</dbReference>
<dbReference type="EMBL" id="CP097357">
    <property type="protein sequence ID" value="UYV30004.1"/>
    <property type="molecule type" value="Genomic_DNA"/>
</dbReference>
<accession>A0AA46USM5</accession>
<name>A0AA46USM5_VIBPH</name>
<evidence type="ECO:0000313" key="2">
    <source>
        <dbReference type="Proteomes" id="UP001163036"/>
    </source>
</evidence>
<reference evidence="1" key="1">
    <citation type="submission" date="2022-05" db="EMBL/GenBank/DDBJ databases">
        <title>Megaplasmid of Vibrio parahaemolyticus.</title>
        <authorList>
            <person name="Strauch E."/>
            <person name="Borowiak M."/>
        </authorList>
    </citation>
    <scope>NUCLEOTIDE SEQUENCE</scope>
    <source>
        <strain evidence="1">16-VB00198</strain>
        <plasmid evidence="1">pVP-16-VB00198-1</plasmid>
    </source>
</reference>
<dbReference type="AlphaFoldDB" id="A0AA46USM5"/>
<organism evidence="1 2">
    <name type="scientific">Vibrio parahaemolyticus</name>
    <dbReference type="NCBI Taxonomy" id="670"/>
    <lineage>
        <taxon>Bacteria</taxon>
        <taxon>Pseudomonadati</taxon>
        <taxon>Pseudomonadota</taxon>
        <taxon>Gammaproteobacteria</taxon>
        <taxon>Vibrionales</taxon>
        <taxon>Vibrionaceae</taxon>
        <taxon>Vibrio</taxon>
    </lineage>
</organism>
<keyword evidence="1" id="KW-0614">Plasmid</keyword>
<protein>
    <submittedName>
        <fullName evidence="1">Uncharacterized protein</fullName>
    </submittedName>
</protein>
<sequence length="428" mass="48455">MSLKERYEEFKRGFTDDFAKTNQYITTGNITKSTLVMVSAMTLSGCNLFESEYTSNLKEFSQDYPSQITDINEQSLKDIADGKSGVFRDQFGEIVFISNYDEGENYTQSQRIALEISIPKHILEKMESRSAYKEGVSDDEPYAIKSARSEAHFINVETGKSIPRLEELNVDTAFIKSDKEADKMVALHEFGHFLTKRHIPGGYGDYTKELINEVAADNLGTLLYAKIENLSYTQFNQLINDQKAERERAAIAYLDLSHYTSQGFNMLQSAIERNPSLYGEIKNMDINQLTNVSVKLSTSMNSSISNEEKNEIDNLTSTMVVSDIHEMQTKRELSTDSYATNYFPSDVGIYKNYINAINDASKLSGNELYEKAENISKVFSNTNQLISRSERVSSSSPEVIALESYIKEISESNNSRNYSEIYNGYPSL</sequence>
<dbReference type="Proteomes" id="UP001163036">
    <property type="component" value="Plasmid pVP-16-VB00198-1"/>
</dbReference>
<gene>
    <name evidence="1" type="ORF">M5598_28880</name>
</gene>
<geneLocation type="plasmid" evidence="1 2">
    <name>pVP-16-VB00198-1</name>
</geneLocation>
<proteinExistence type="predicted"/>